<keyword evidence="1" id="KW-0812">Transmembrane</keyword>
<organism evidence="2">
    <name type="scientific">marine sediment metagenome</name>
    <dbReference type="NCBI Taxonomy" id="412755"/>
    <lineage>
        <taxon>unclassified sequences</taxon>
        <taxon>metagenomes</taxon>
        <taxon>ecological metagenomes</taxon>
    </lineage>
</organism>
<comment type="caution">
    <text evidence="2">The sequence shown here is derived from an EMBL/GenBank/DDBJ whole genome shotgun (WGS) entry which is preliminary data.</text>
</comment>
<keyword evidence="1" id="KW-1133">Transmembrane helix</keyword>
<protein>
    <submittedName>
        <fullName evidence="2">Uncharacterized protein</fullName>
    </submittedName>
</protein>
<dbReference type="AlphaFoldDB" id="A0A0F9A4V8"/>
<reference evidence="2" key="1">
    <citation type="journal article" date="2015" name="Nature">
        <title>Complex archaea that bridge the gap between prokaryotes and eukaryotes.</title>
        <authorList>
            <person name="Spang A."/>
            <person name="Saw J.H."/>
            <person name="Jorgensen S.L."/>
            <person name="Zaremba-Niedzwiedzka K."/>
            <person name="Martijn J."/>
            <person name="Lind A.E."/>
            <person name="van Eijk R."/>
            <person name="Schleper C."/>
            <person name="Guy L."/>
            <person name="Ettema T.J."/>
        </authorList>
    </citation>
    <scope>NUCLEOTIDE SEQUENCE</scope>
</reference>
<evidence type="ECO:0000313" key="2">
    <source>
        <dbReference type="EMBL" id="KKK73619.1"/>
    </source>
</evidence>
<feature type="transmembrane region" description="Helical" evidence="1">
    <location>
        <begin position="21"/>
        <end position="45"/>
    </location>
</feature>
<name>A0A0F9A4V8_9ZZZZ</name>
<gene>
    <name evidence="2" type="ORF">LCGC14_2892030</name>
</gene>
<dbReference type="EMBL" id="LAZR01056704">
    <property type="protein sequence ID" value="KKK73619.1"/>
    <property type="molecule type" value="Genomic_DNA"/>
</dbReference>
<keyword evidence="1" id="KW-0472">Membrane</keyword>
<sequence>MGKAQENVGSAMRLGNNFKRLLAMYLAGFVTAAALYGFVTVYQAIRADAAADQQRTEQELREKDAAVDEYCKGAFPLPGLEYGRCHERLMRKMI</sequence>
<evidence type="ECO:0000256" key="1">
    <source>
        <dbReference type="SAM" id="Phobius"/>
    </source>
</evidence>
<accession>A0A0F9A4V8</accession>
<proteinExistence type="predicted"/>